<gene>
    <name evidence="1" type="ORF">LCGC14_1198770</name>
</gene>
<reference evidence="1" key="1">
    <citation type="journal article" date="2015" name="Nature">
        <title>Complex archaea that bridge the gap between prokaryotes and eukaryotes.</title>
        <authorList>
            <person name="Spang A."/>
            <person name="Saw J.H."/>
            <person name="Jorgensen S.L."/>
            <person name="Zaremba-Niedzwiedzka K."/>
            <person name="Martijn J."/>
            <person name="Lind A.E."/>
            <person name="van Eijk R."/>
            <person name="Schleper C."/>
            <person name="Guy L."/>
            <person name="Ettema T.J."/>
        </authorList>
    </citation>
    <scope>NUCLEOTIDE SEQUENCE</scope>
</reference>
<organism evidence="1">
    <name type="scientific">marine sediment metagenome</name>
    <dbReference type="NCBI Taxonomy" id="412755"/>
    <lineage>
        <taxon>unclassified sequences</taxon>
        <taxon>metagenomes</taxon>
        <taxon>ecological metagenomes</taxon>
    </lineage>
</organism>
<name>A0A0F9LHJ8_9ZZZZ</name>
<dbReference type="AlphaFoldDB" id="A0A0F9LHJ8"/>
<protein>
    <submittedName>
        <fullName evidence="1">Uncharacterized protein</fullName>
    </submittedName>
</protein>
<accession>A0A0F9LHJ8</accession>
<evidence type="ECO:0000313" key="1">
    <source>
        <dbReference type="EMBL" id="KKM94384.1"/>
    </source>
</evidence>
<comment type="caution">
    <text evidence="1">The sequence shown here is derived from an EMBL/GenBank/DDBJ whole genome shotgun (WGS) entry which is preliminary data.</text>
</comment>
<proteinExistence type="predicted"/>
<dbReference type="EMBL" id="LAZR01006145">
    <property type="protein sequence ID" value="KKM94384.1"/>
    <property type="molecule type" value="Genomic_DNA"/>
</dbReference>
<sequence>MIATYHEVAFTLEQALVDEMQGVAARYRKRNDLDEAHGLVVDYRHEDELHHFWIHDPDKMGATAATS</sequence>